<keyword evidence="3" id="KW-0175">Coiled coil</keyword>
<reference evidence="7 8" key="1">
    <citation type="journal article" date="2019" name="Plant Biotechnol. J.">
        <title>The red bayberry genome and genetic basis of sex determination.</title>
        <authorList>
            <person name="Jia H.M."/>
            <person name="Jia H.J."/>
            <person name="Cai Q.L."/>
            <person name="Wang Y."/>
            <person name="Zhao H.B."/>
            <person name="Yang W.F."/>
            <person name="Wang G.Y."/>
            <person name="Li Y.H."/>
            <person name="Zhan D.L."/>
            <person name="Shen Y.T."/>
            <person name="Niu Q.F."/>
            <person name="Chang L."/>
            <person name="Qiu J."/>
            <person name="Zhao L."/>
            <person name="Xie H.B."/>
            <person name="Fu W.Y."/>
            <person name="Jin J."/>
            <person name="Li X.W."/>
            <person name="Jiao Y."/>
            <person name="Zhou C.C."/>
            <person name="Tu T."/>
            <person name="Chai C.Y."/>
            <person name="Gao J.L."/>
            <person name="Fan L.J."/>
            <person name="van de Weg E."/>
            <person name="Wang J.Y."/>
            <person name="Gao Z.S."/>
        </authorList>
    </citation>
    <scope>NUCLEOTIDE SEQUENCE [LARGE SCALE GENOMIC DNA]</scope>
    <source>
        <tissue evidence="7">Leaves</tissue>
    </source>
</reference>
<name>A0A6A1USU0_9ROSI</name>
<proteinExistence type="predicted"/>
<dbReference type="SMART" id="SM01224">
    <property type="entry name" value="G_gamma"/>
    <property type="match status" value="1"/>
</dbReference>
<dbReference type="PANTHER" id="PTHR35129">
    <property type="entry name" value="GUANINE NUCLEOTIDE-BINDING PROTEIN SUBUNIT GAMMA 1"/>
    <property type="match status" value="1"/>
</dbReference>
<accession>A0A6A1USU0</accession>
<dbReference type="GO" id="GO:0007186">
    <property type="term" value="P:G protein-coupled receptor signaling pathway"/>
    <property type="evidence" value="ECO:0007669"/>
    <property type="project" value="InterPro"/>
</dbReference>
<keyword evidence="2" id="KW-1003">Cell membrane</keyword>
<dbReference type="InterPro" id="IPR045878">
    <property type="entry name" value="GG1/2"/>
</dbReference>
<keyword evidence="8" id="KW-1185">Reference proteome</keyword>
<evidence type="ECO:0000256" key="1">
    <source>
        <dbReference type="ARBA" id="ARBA00004236"/>
    </source>
</evidence>
<keyword evidence="5" id="KW-0807">Transducer</keyword>
<keyword evidence="4" id="KW-0472">Membrane</keyword>
<evidence type="ECO:0000313" key="8">
    <source>
        <dbReference type="Proteomes" id="UP000516437"/>
    </source>
</evidence>
<dbReference type="GO" id="GO:0005886">
    <property type="term" value="C:plasma membrane"/>
    <property type="evidence" value="ECO:0007669"/>
    <property type="project" value="UniProtKB-SubCell"/>
</dbReference>
<dbReference type="AlphaFoldDB" id="A0A6A1USU0"/>
<dbReference type="InterPro" id="IPR015898">
    <property type="entry name" value="G-protein_gamma-like_dom"/>
</dbReference>
<protein>
    <submittedName>
        <fullName evidence="7">Guanine nucleotide-binding protein subunit gamma 1</fullName>
    </submittedName>
</protein>
<evidence type="ECO:0000256" key="5">
    <source>
        <dbReference type="ARBA" id="ARBA00023224"/>
    </source>
</evidence>
<feature type="domain" description="G protein gamma" evidence="6">
    <location>
        <begin position="35"/>
        <end position="109"/>
    </location>
</feature>
<dbReference type="OrthoDB" id="1934467at2759"/>
<evidence type="ECO:0000256" key="4">
    <source>
        <dbReference type="ARBA" id="ARBA00023136"/>
    </source>
</evidence>
<dbReference type="Pfam" id="PF00631">
    <property type="entry name" value="G-gamma"/>
    <property type="match status" value="1"/>
</dbReference>
<dbReference type="Proteomes" id="UP000516437">
    <property type="component" value="Chromosome 8"/>
</dbReference>
<organism evidence="7 8">
    <name type="scientific">Morella rubra</name>
    <name type="common">Chinese bayberry</name>
    <dbReference type="NCBI Taxonomy" id="262757"/>
    <lineage>
        <taxon>Eukaryota</taxon>
        <taxon>Viridiplantae</taxon>
        <taxon>Streptophyta</taxon>
        <taxon>Embryophyta</taxon>
        <taxon>Tracheophyta</taxon>
        <taxon>Spermatophyta</taxon>
        <taxon>Magnoliopsida</taxon>
        <taxon>eudicotyledons</taxon>
        <taxon>Gunneridae</taxon>
        <taxon>Pentapetalae</taxon>
        <taxon>rosids</taxon>
        <taxon>fabids</taxon>
        <taxon>Fagales</taxon>
        <taxon>Myricaceae</taxon>
        <taxon>Morella</taxon>
    </lineage>
</organism>
<evidence type="ECO:0000256" key="3">
    <source>
        <dbReference type="ARBA" id="ARBA00023054"/>
    </source>
</evidence>
<sequence>MASETSSSVDELAVASVVTEAVAGGSDTRGKHRILAQLKRVDQDSRFLEEELEELQKTENVSTLCEELLRHIEMVPDPLLPLTNGPVNPLWDQWFEGPVESQGCRCSIL</sequence>
<evidence type="ECO:0000313" key="7">
    <source>
        <dbReference type="EMBL" id="KAB1203363.1"/>
    </source>
</evidence>
<comment type="subcellular location">
    <subcellularLocation>
        <location evidence="1">Cell membrane</location>
    </subcellularLocation>
</comment>
<evidence type="ECO:0000259" key="6">
    <source>
        <dbReference type="SMART" id="SM01224"/>
    </source>
</evidence>
<evidence type="ECO:0000256" key="2">
    <source>
        <dbReference type="ARBA" id="ARBA00022475"/>
    </source>
</evidence>
<comment type="caution">
    <text evidence="7">The sequence shown here is derived from an EMBL/GenBank/DDBJ whole genome shotgun (WGS) entry which is preliminary data.</text>
</comment>
<gene>
    <name evidence="7" type="ORF">CJ030_MR8G023193</name>
</gene>
<dbReference type="PANTHER" id="PTHR35129:SF1">
    <property type="entry name" value="GUANINE NUCLEOTIDE-BINDING PROTEIN SUBUNIT GAMMA 1"/>
    <property type="match status" value="1"/>
</dbReference>
<dbReference type="EMBL" id="RXIC02000026">
    <property type="protein sequence ID" value="KAB1203363.1"/>
    <property type="molecule type" value="Genomic_DNA"/>
</dbReference>